<sequence>MDTTTTSPGADGEDQLVATAQQIMKSLSLNTQAREDMLLILSSFDKRLSNISTGVRFDDAEKLILRRDSSPSNPDSLPWEDSPDEAAEYLSAVDDILQLVADMSIRSENEITDRSDNEIMDRAETAIQIAMSRLEDEFRLILIRNTVLLDAETIQKGSLFVTTNDEESDSEGDDLGVELINGDAVIELKEIADRMMRSGYEKECIEAYTSVRRDALDESLMILGVEKLSMEHVQKIEWRALDEKMKKWVEAFKITVRVLLPGEKRLCYQIFNGAESESDKIRETCFNETTKGIIMQLLNFGEAVAIGKKSPEKLFRVLDMYDALAADTMQMMLMVTDEVVISEVKWVLDLLGDAVKLTFVEFENAVKEEASKKPMQNGEIHPLTRYVMNYLKLLGDYSGTLMSLLESDDEDEPEPSFAKRLLLLMSSLESNLEEKSKLYQDDALHAIFLINNIHYIVKKVKDSELGKLLGDDWVRTRRGWIRQYETSYLRACWTKALHCLKDDGIGGRSSSSRNDASMAVALKERFKKFNACFEEIYRVQTAWKVHDPQLREELRITISEKVIPAYRSFMGRFWRQLQSGRLATKYIKYAPEDLENYLLDLFEGSRKST</sequence>
<evidence type="ECO:0000256" key="3">
    <source>
        <dbReference type="RuleBase" id="RU365026"/>
    </source>
</evidence>
<evidence type="ECO:0000313" key="6">
    <source>
        <dbReference type="Proteomes" id="UP000187203"/>
    </source>
</evidence>
<dbReference type="GO" id="GO:0000145">
    <property type="term" value="C:exocyst"/>
    <property type="evidence" value="ECO:0007669"/>
    <property type="project" value="InterPro"/>
</dbReference>
<keyword evidence="2 3" id="KW-0813">Transport</keyword>
<dbReference type="AlphaFoldDB" id="A0A1R3H356"/>
<protein>
    <recommendedName>
        <fullName evidence="3">Exocyst subunit Exo70 family protein</fullName>
    </recommendedName>
</protein>
<dbReference type="GO" id="GO:0006887">
    <property type="term" value="P:exocytosis"/>
    <property type="evidence" value="ECO:0007669"/>
    <property type="project" value="UniProtKB-KW"/>
</dbReference>
<dbReference type="Pfam" id="PF20669">
    <property type="entry name" value="Exo70_N"/>
    <property type="match status" value="1"/>
</dbReference>
<evidence type="ECO:0000256" key="2">
    <source>
        <dbReference type="ARBA" id="ARBA00022448"/>
    </source>
</evidence>
<comment type="function">
    <text evidence="3">Component of the exocyst complex.</text>
</comment>
<accession>A0A1R3H356</accession>
<dbReference type="GO" id="GO:0005546">
    <property type="term" value="F:phosphatidylinositol-4,5-bisphosphate binding"/>
    <property type="evidence" value="ECO:0007669"/>
    <property type="project" value="InterPro"/>
</dbReference>
<dbReference type="InterPro" id="IPR046364">
    <property type="entry name" value="Exo70_C"/>
</dbReference>
<reference evidence="6" key="1">
    <citation type="submission" date="2013-09" db="EMBL/GenBank/DDBJ databases">
        <title>Corchorus olitorius genome sequencing.</title>
        <authorList>
            <person name="Alam M."/>
            <person name="Haque M.S."/>
            <person name="Islam M.S."/>
            <person name="Emdad E.M."/>
            <person name="Islam M.M."/>
            <person name="Ahmed B."/>
            <person name="Halim A."/>
            <person name="Hossen Q.M.M."/>
            <person name="Hossain M.Z."/>
            <person name="Ahmed R."/>
            <person name="Khan M.M."/>
            <person name="Islam R."/>
            <person name="Rashid M.M."/>
            <person name="Khan S.A."/>
            <person name="Rahman M.S."/>
            <person name="Alam M."/>
            <person name="Yahiya A.S."/>
            <person name="Khan M.S."/>
            <person name="Azam M.S."/>
            <person name="Haque T."/>
            <person name="Lashkar M.Z.H."/>
            <person name="Akhand A.I."/>
            <person name="Morshed G."/>
            <person name="Roy S."/>
            <person name="Uddin K.S."/>
            <person name="Rabeya T."/>
            <person name="Hossain A.S."/>
            <person name="Chowdhury A."/>
            <person name="Snigdha A.R."/>
            <person name="Mortoza M.S."/>
            <person name="Matin S.A."/>
            <person name="Hoque S.M.E."/>
            <person name="Islam M.K."/>
            <person name="Roy D.K."/>
            <person name="Haider R."/>
            <person name="Moosa M.M."/>
            <person name="Elias S.M."/>
            <person name="Hasan A.M."/>
            <person name="Jahan S."/>
            <person name="Shafiuddin M."/>
            <person name="Mahmood N."/>
            <person name="Shommy N.S."/>
        </authorList>
    </citation>
    <scope>NUCLEOTIDE SEQUENCE [LARGE SCALE GENOMIC DNA]</scope>
    <source>
        <strain evidence="6">cv. O-4</strain>
    </source>
</reference>
<keyword evidence="3" id="KW-0268">Exocytosis</keyword>
<dbReference type="SUPFAM" id="SSF74788">
    <property type="entry name" value="Cullin repeat-like"/>
    <property type="match status" value="1"/>
</dbReference>
<keyword evidence="3" id="KW-0653">Protein transport</keyword>
<evidence type="ECO:0000259" key="4">
    <source>
        <dbReference type="Pfam" id="PF03081"/>
    </source>
</evidence>
<comment type="similarity">
    <text evidence="1 3">Belongs to the EXO70 family.</text>
</comment>
<dbReference type="PANTHER" id="PTHR12542">
    <property type="entry name" value="EXOCYST COMPLEX PROTEIN EXO70"/>
    <property type="match status" value="1"/>
</dbReference>
<dbReference type="STRING" id="93759.A0A1R3H356"/>
<evidence type="ECO:0000313" key="5">
    <source>
        <dbReference type="EMBL" id="OMO64783.1"/>
    </source>
</evidence>
<dbReference type="PANTHER" id="PTHR12542:SF142">
    <property type="entry name" value="EXOCYST SUBUNIT EXO70 FAMILY PROTEIN"/>
    <property type="match status" value="1"/>
</dbReference>
<organism evidence="5 6">
    <name type="scientific">Corchorus olitorius</name>
    <dbReference type="NCBI Taxonomy" id="93759"/>
    <lineage>
        <taxon>Eukaryota</taxon>
        <taxon>Viridiplantae</taxon>
        <taxon>Streptophyta</taxon>
        <taxon>Embryophyta</taxon>
        <taxon>Tracheophyta</taxon>
        <taxon>Spermatophyta</taxon>
        <taxon>Magnoliopsida</taxon>
        <taxon>eudicotyledons</taxon>
        <taxon>Gunneridae</taxon>
        <taxon>Pentapetalae</taxon>
        <taxon>rosids</taxon>
        <taxon>malvids</taxon>
        <taxon>Malvales</taxon>
        <taxon>Malvaceae</taxon>
        <taxon>Grewioideae</taxon>
        <taxon>Apeibeae</taxon>
        <taxon>Corchorus</taxon>
    </lineage>
</organism>
<dbReference type="Pfam" id="PF03081">
    <property type="entry name" value="Exo70_C"/>
    <property type="match status" value="1"/>
</dbReference>
<dbReference type="GO" id="GO:0015031">
    <property type="term" value="P:protein transport"/>
    <property type="evidence" value="ECO:0007669"/>
    <property type="project" value="UniProtKB-KW"/>
</dbReference>
<dbReference type="InterPro" id="IPR004140">
    <property type="entry name" value="Exo70"/>
</dbReference>
<dbReference type="Proteomes" id="UP000187203">
    <property type="component" value="Unassembled WGS sequence"/>
</dbReference>
<dbReference type="OrthoDB" id="1922221at2759"/>
<dbReference type="Gene3D" id="1.20.1280.170">
    <property type="entry name" value="Exocyst complex component Exo70"/>
    <property type="match status" value="1"/>
</dbReference>
<evidence type="ECO:0000256" key="1">
    <source>
        <dbReference type="ARBA" id="ARBA00006756"/>
    </source>
</evidence>
<dbReference type="EMBL" id="AWUE01020876">
    <property type="protein sequence ID" value="OMO64783.1"/>
    <property type="molecule type" value="Genomic_DNA"/>
</dbReference>
<proteinExistence type="inferred from homology"/>
<comment type="caution">
    <text evidence="5">The sequence shown here is derived from an EMBL/GenBank/DDBJ whole genome shotgun (WGS) entry which is preliminary data.</text>
</comment>
<gene>
    <name evidence="5" type="ORF">COLO4_31821</name>
</gene>
<name>A0A1R3H356_9ROSI</name>
<feature type="domain" description="Exocyst complex subunit Exo70 C-terminal" evidence="4">
    <location>
        <begin position="246"/>
        <end position="600"/>
    </location>
</feature>
<keyword evidence="6" id="KW-1185">Reference proteome</keyword>
<dbReference type="InterPro" id="IPR016159">
    <property type="entry name" value="Cullin_repeat-like_dom_sf"/>
</dbReference>